<reference evidence="9 10" key="1">
    <citation type="journal article" date="2014" name="Genome Announc.">
        <title>Draft Genome Sequence of Streptomyces fradiae ATCC 19609, a Strain Highly Sensitive to Antibiotics.</title>
        <authorList>
            <person name="Bekker O.B."/>
            <person name="Klimina K.M."/>
            <person name="Vatlin A.A."/>
            <person name="Zakharevich N.V."/>
            <person name="Kasianov A.S."/>
            <person name="Danilenko V.N."/>
        </authorList>
    </citation>
    <scope>NUCLEOTIDE SEQUENCE [LARGE SCALE GENOMIC DNA]</scope>
    <source>
        <strain evidence="9 10">ATCC 19609</strain>
    </source>
</reference>
<evidence type="ECO:0000313" key="10">
    <source>
        <dbReference type="Proteomes" id="UP000028058"/>
    </source>
</evidence>
<evidence type="ECO:0000256" key="5">
    <source>
        <dbReference type="ARBA" id="ARBA00023295"/>
    </source>
</evidence>
<gene>
    <name evidence="9" type="ORF">SFRA_005035</name>
</gene>
<dbReference type="PANTHER" id="PTHR43739">
    <property type="entry name" value="XYLOGLUCANASE (EUROFUNG)"/>
    <property type="match status" value="1"/>
</dbReference>
<dbReference type="FunFam" id="2.130.10.10:FF:000545">
    <property type="entry name" value="Xyloglucanase Xgh74A"/>
    <property type="match status" value="1"/>
</dbReference>
<sequence length="763" mass="80786">MAAALSIPAIGMLPAPSAAAVTAAASDPYVFRNIRIGGGGFVTGIVFSEARKDLAYARTDVGGMYRWNAATGVWKPLLDWVDWDHWGYMGVAGVTASPSDANKVWAAVGMYTNGVDPNNGAVLRSRDQGDTWQVTELPFTLGGNMSGRGMGERLAVDPNNDDILFLGAPAGNGLWRSTDGGANWSRVDGFPTSGDDPQTPGSTEDPGLVWVVFDPGTGRAGSATQSVYVGVADRDQPVYRSTDGGTTWAPPAGAPTGYLPHKGVLDPVNHLLYIATSDTYGPFDGGKGDVWKHHTATGAWTRISPVPSTSDDNYFGYSGLTVDRRRPGTVMVGTQVSWWPDGIIFRSTDSGATWTRIWDWDGYPDRTLRYDFDISATPWATMGMESEPPVLVPRIGQAISAMEIDPFDSDRMLFNGGPGIAGTRNLTAWDAGGTVDLVPVVEGLEETAVLGLIKPPGGALISALGDVGGFRHDNLDAPPETIFTSPVFTTTRSIDYAERKPEVIVRAGDFHDSDRPGDSHVAFSTDGGATWFQGTEPGGVNLGGSVAAASDGSRFVWAPGDSGLPVVHSVGFGTSWSPSTGVPANAILASDRVDPMTFYAFSGGTFHVSTDGGATFSATVTDGLPATDWGVRFKAVPGHEGDIWLVGSATWTTHGLWRSTDAGTTFTRVTTVEQADNIGFGKAAPGRDYPTLYAAVKVDGVRGVFRSEDTGRSWTRINDDLHRFGGAPESLTGDPDRYGRVYLSGYGRGIFYGDQSGSATAER</sequence>
<keyword evidence="2" id="KW-0378">Hydrolase</keyword>
<organism evidence="9 10">
    <name type="scientific">Streptomyces xinghaiensis</name>
    <dbReference type="NCBI Taxonomy" id="1038928"/>
    <lineage>
        <taxon>Bacteria</taxon>
        <taxon>Bacillati</taxon>
        <taxon>Actinomycetota</taxon>
        <taxon>Actinomycetes</taxon>
        <taxon>Kitasatosporales</taxon>
        <taxon>Streptomycetaceae</taxon>
        <taxon>Streptomyces</taxon>
    </lineage>
</organism>
<dbReference type="InterPro" id="IPR015943">
    <property type="entry name" value="WD40/YVTN_repeat-like_dom_sf"/>
</dbReference>
<dbReference type="PANTHER" id="PTHR43739:SF2">
    <property type="entry name" value="OLIGOXYLOGLUCAN-REDUCING END-SPECIFIC XYLOGLUCANASE-RELATED"/>
    <property type="match status" value="1"/>
</dbReference>
<evidence type="ECO:0000256" key="7">
    <source>
        <dbReference type="ARBA" id="ARBA00037986"/>
    </source>
</evidence>
<keyword evidence="4" id="KW-0119">Carbohydrate metabolism</keyword>
<dbReference type="GO" id="GO:0010411">
    <property type="term" value="P:xyloglucan metabolic process"/>
    <property type="evidence" value="ECO:0007669"/>
    <property type="project" value="TreeGrafter"/>
</dbReference>
<comment type="caution">
    <text evidence="9">The sequence shown here is derived from an EMBL/GenBank/DDBJ whole genome shotgun (WGS) entry which is preliminary data.</text>
</comment>
<proteinExistence type="inferred from homology"/>
<evidence type="ECO:0000256" key="4">
    <source>
        <dbReference type="ARBA" id="ARBA00023277"/>
    </source>
</evidence>
<evidence type="ECO:0000256" key="2">
    <source>
        <dbReference type="ARBA" id="ARBA00022801"/>
    </source>
</evidence>
<dbReference type="CDD" id="cd15482">
    <property type="entry name" value="Sialidase_non-viral"/>
    <property type="match status" value="2"/>
</dbReference>
<comment type="similarity">
    <text evidence="7">Belongs to the glycosyl hydrolase 74 family.</text>
</comment>
<dbReference type="Gene3D" id="2.130.10.10">
    <property type="entry name" value="YVTN repeat-like/Quinoprotein amine dehydrogenase"/>
    <property type="match status" value="2"/>
</dbReference>
<dbReference type="GO" id="GO:0030245">
    <property type="term" value="P:cellulose catabolic process"/>
    <property type="evidence" value="ECO:0007669"/>
    <property type="project" value="UniProtKB-KW"/>
</dbReference>
<dbReference type="EMBL" id="JNAD02000002">
    <property type="protein sequence ID" value="RKM97914.1"/>
    <property type="molecule type" value="Genomic_DNA"/>
</dbReference>
<evidence type="ECO:0000256" key="8">
    <source>
        <dbReference type="SAM" id="SignalP"/>
    </source>
</evidence>
<evidence type="ECO:0000256" key="3">
    <source>
        <dbReference type="ARBA" id="ARBA00023001"/>
    </source>
</evidence>
<dbReference type="AlphaFoldDB" id="A0A3M8F724"/>
<keyword evidence="6" id="KW-0624">Polysaccharide degradation</keyword>
<keyword evidence="10" id="KW-1185">Reference proteome</keyword>
<feature type="signal peptide" evidence="8">
    <location>
        <begin position="1"/>
        <end position="20"/>
    </location>
</feature>
<keyword evidence="1 8" id="KW-0732">Signal</keyword>
<feature type="chain" id="PRO_5043184493" evidence="8">
    <location>
        <begin position="21"/>
        <end position="763"/>
    </location>
</feature>
<evidence type="ECO:0000256" key="6">
    <source>
        <dbReference type="ARBA" id="ARBA00023326"/>
    </source>
</evidence>
<dbReference type="Proteomes" id="UP000028058">
    <property type="component" value="Unassembled WGS sequence"/>
</dbReference>
<keyword evidence="3" id="KW-0136">Cellulose degradation</keyword>
<dbReference type="InterPro" id="IPR052025">
    <property type="entry name" value="Xyloglucanase_GH74"/>
</dbReference>
<evidence type="ECO:0000256" key="1">
    <source>
        <dbReference type="ARBA" id="ARBA00022729"/>
    </source>
</evidence>
<name>A0A3M8F724_9ACTN</name>
<protein>
    <submittedName>
        <fullName evidence="9">Xyloglucanase</fullName>
    </submittedName>
</protein>
<dbReference type="FunFam" id="2.130.10.10:FF:000534">
    <property type="entry name" value="Xyloglucanase Xgh74A"/>
    <property type="match status" value="1"/>
</dbReference>
<dbReference type="SUPFAM" id="SSF110296">
    <property type="entry name" value="Oligoxyloglucan reducing end-specific cellobiohydrolase"/>
    <property type="match status" value="2"/>
</dbReference>
<accession>A0A3M8F724</accession>
<evidence type="ECO:0000313" key="9">
    <source>
        <dbReference type="EMBL" id="RKM97914.1"/>
    </source>
</evidence>
<dbReference type="GO" id="GO:0016798">
    <property type="term" value="F:hydrolase activity, acting on glycosyl bonds"/>
    <property type="evidence" value="ECO:0007669"/>
    <property type="project" value="UniProtKB-KW"/>
</dbReference>
<keyword evidence="5" id="KW-0326">Glycosidase</keyword>